<dbReference type="AlphaFoldDB" id="A0A2D4FFQ5"/>
<sequence>MLSLFPRLLSERDSTREERRIQKDGGEKKINQKRPAEKVVIFLQDQMQKGVGAQDEKTAQLKNRDTGFGNKIIFSTVKGMEKYRVGGSDIRDEKGGGKGI</sequence>
<dbReference type="EMBL" id="IACJ01060164">
    <property type="protein sequence ID" value="LAA46325.1"/>
    <property type="molecule type" value="Transcribed_RNA"/>
</dbReference>
<proteinExistence type="predicted"/>
<reference evidence="2" key="1">
    <citation type="submission" date="2017-07" db="EMBL/GenBank/DDBJ databases">
        <authorList>
            <person name="Mikheyev A."/>
            <person name="Grau M."/>
        </authorList>
    </citation>
    <scope>NUCLEOTIDE SEQUENCE</scope>
    <source>
        <tissue evidence="2">Venom_gland</tissue>
    </source>
</reference>
<feature type="compositionally biased region" description="Basic and acidic residues" evidence="1">
    <location>
        <begin position="9"/>
        <end position="33"/>
    </location>
</feature>
<evidence type="ECO:0000256" key="1">
    <source>
        <dbReference type="SAM" id="MobiDB-lite"/>
    </source>
</evidence>
<evidence type="ECO:0000313" key="2">
    <source>
        <dbReference type="EMBL" id="LAA46325.1"/>
    </source>
</evidence>
<reference evidence="2" key="2">
    <citation type="submission" date="2017-11" db="EMBL/GenBank/DDBJ databases">
        <title>Coralsnake Venomics: Analyses of Venom Gland Transcriptomes and Proteomes of Six Brazilian Taxa.</title>
        <authorList>
            <person name="Aird S.D."/>
            <person name="Jorge da Silva N."/>
            <person name="Qiu L."/>
            <person name="Villar-Briones A."/>
            <person name="Aparecida-Saddi V."/>
            <person name="Campos-Telles M.P."/>
            <person name="Grau M."/>
            <person name="Mikheyev A.S."/>
        </authorList>
    </citation>
    <scope>NUCLEOTIDE SEQUENCE</scope>
    <source>
        <tissue evidence="2">Venom_gland</tissue>
    </source>
</reference>
<protein>
    <submittedName>
        <fullName evidence="2">Uncharacterized protein</fullName>
    </submittedName>
</protein>
<feature type="region of interest" description="Disordered" evidence="1">
    <location>
        <begin position="1"/>
        <end position="33"/>
    </location>
</feature>
<organism evidence="2">
    <name type="scientific">Micrurus corallinus</name>
    <name type="common">Brazilian coral snake</name>
    <dbReference type="NCBI Taxonomy" id="54390"/>
    <lineage>
        <taxon>Eukaryota</taxon>
        <taxon>Metazoa</taxon>
        <taxon>Chordata</taxon>
        <taxon>Craniata</taxon>
        <taxon>Vertebrata</taxon>
        <taxon>Euteleostomi</taxon>
        <taxon>Lepidosauria</taxon>
        <taxon>Squamata</taxon>
        <taxon>Bifurcata</taxon>
        <taxon>Unidentata</taxon>
        <taxon>Episquamata</taxon>
        <taxon>Toxicofera</taxon>
        <taxon>Serpentes</taxon>
        <taxon>Colubroidea</taxon>
        <taxon>Elapidae</taxon>
        <taxon>Elapinae</taxon>
        <taxon>Micrurus</taxon>
    </lineage>
</organism>
<name>A0A2D4FFQ5_MICCO</name>
<accession>A0A2D4FFQ5</accession>